<feature type="transmembrane region" description="Helical" evidence="1">
    <location>
        <begin position="20"/>
        <end position="43"/>
    </location>
</feature>
<keyword evidence="1" id="KW-0472">Membrane</keyword>
<proteinExistence type="predicted"/>
<dbReference type="Proteomes" id="UP000321569">
    <property type="component" value="Unassembled WGS sequence"/>
</dbReference>
<comment type="caution">
    <text evidence="2">The sequence shown here is derived from an EMBL/GenBank/DDBJ whole genome shotgun (WGS) entry which is preliminary data.</text>
</comment>
<accession>A0A512PIW4</accession>
<dbReference type="EMBL" id="BKAM01000001">
    <property type="protein sequence ID" value="GEP71149.1"/>
    <property type="molecule type" value="Genomic_DNA"/>
</dbReference>
<dbReference type="RefSeq" id="WP_056982619.1">
    <property type="nucleotide sequence ID" value="NZ_BKAM01000001.1"/>
</dbReference>
<reference evidence="2 3" key="1">
    <citation type="submission" date="2019-07" db="EMBL/GenBank/DDBJ databases">
        <title>Whole genome shotgun sequence of Lactobacillus rapi NBRC 109618.</title>
        <authorList>
            <person name="Hosoyama A."/>
            <person name="Uohara A."/>
            <person name="Ohji S."/>
            <person name="Ichikawa N."/>
        </authorList>
    </citation>
    <scope>NUCLEOTIDE SEQUENCE [LARGE SCALE GENOMIC DNA]</scope>
    <source>
        <strain evidence="2 3">NBRC 109618</strain>
    </source>
</reference>
<name>A0A512PIW4_9LACO</name>
<feature type="transmembrane region" description="Helical" evidence="1">
    <location>
        <begin position="55"/>
        <end position="80"/>
    </location>
</feature>
<feature type="transmembrane region" description="Helical" evidence="1">
    <location>
        <begin position="377"/>
        <end position="398"/>
    </location>
</feature>
<protein>
    <submittedName>
        <fullName evidence="2">ABC transporter permease</fullName>
    </submittedName>
</protein>
<sequence>MNQLFKRRLVDHLKEMMKYLRLVFNDYFVLALLFVIGGLGYYYSNALKQLHAGLWWAPVVIIGILLVSLQLGRFATLVQAPDYVFLLPRESEMVNYLKRGFNYSLGLAWLIQVLIWFLLLPFIQVTTQASGVNLISLLAILIFLKTTWLNTDFARKYRIKHTWLLRDNRLLWRLIIPGLLLVNAVYFSYLFSLIVSVLITVDSLLRRPSWTTHSIDWKTMIDDENSRMHTVYQFFNLFTDVPAISGSVKRRRYLDGLLRRTKLIPKNTYLYLYSHGIARDNEMSGLYVRLLVIGTLFLVFIQGEALPIALCLLFVYLIGFQMIPFYFHFDDNAFVHIYPVTHQNQMKSFQRVLLIMLGSVAVVFGIAVIAINYNNPITIIGVVAGELIEIWAFIYIYLPRRIARSQRNRA</sequence>
<evidence type="ECO:0000256" key="1">
    <source>
        <dbReference type="SAM" id="Phobius"/>
    </source>
</evidence>
<organism evidence="2 3">
    <name type="scientific">Lentilactobacillus rapi</name>
    <dbReference type="NCBI Taxonomy" id="481723"/>
    <lineage>
        <taxon>Bacteria</taxon>
        <taxon>Bacillati</taxon>
        <taxon>Bacillota</taxon>
        <taxon>Bacilli</taxon>
        <taxon>Lactobacillales</taxon>
        <taxon>Lactobacillaceae</taxon>
        <taxon>Lentilactobacillus</taxon>
    </lineage>
</organism>
<dbReference type="PIRSF" id="PIRSF037259">
    <property type="entry name" value="EcsB_ABC"/>
    <property type="match status" value="1"/>
</dbReference>
<dbReference type="Pfam" id="PF05975">
    <property type="entry name" value="EcsB"/>
    <property type="match status" value="1"/>
</dbReference>
<feature type="transmembrane region" description="Helical" evidence="1">
    <location>
        <begin position="290"/>
        <end position="318"/>
    </location>
</feature>
<dbReference type="GO" id="GO:0016020">
    <property type="term" value="C:membrane"/>
    <property type="evidence" value="ECO:0007669"/>
    <property type="project" value="InterPro"/>
</dbReference>
<feature type="transmembrane region" description="Helical" evidence="1">
    <location>
        <begin position="352"/>
        <end position="371"/>
    </location>
</feature>
<keyword evidence="1" id="KW-0812">Transmembrane</keyword>
<dbReference type="OrthoDB" id="2447941at2"/>
<feature type="transmembrane region" description="Helical" evidence="1">
    <location>
        <begin position="129"/>
        <end position="149"/>
    </location>
</feature>
<gene>
    <name evidence="2" type="ORF">LRA02_00170</name>
</gene>
<dbReference type="STRING" id="1423795.FD12_GL000225"/>
<dbReference type="AlphaFoldDB" id="A0A512PIW4"/>
<dbReference type="InterPro" id="IPR010288">
    <property type="entry name" value="EcsB_ABC"/>
</dbReference>
<feature type="transmembrane region" description="Helical" evidence="1">
    <location>
        <begin position="170"/>
        <end position="199"/>
    </location>
</feature>
<keyword evidence="1" id="KW-1133">Transmembrane helix</keyword>
<evidence type="ECO:0000313" key="2">
    <source>
        <dbReference type="EMBL" id="GEP71149.1"/>
    </source>
</evidence>
<feature type="transmembrane region" description="Helical" evidence="1">
    <location>
        <begin position="101"/>
        <end position="123"/>
    </location>
</feature>
<evidence type="ECO:0000313" key="3">
    <source>
        <dbReference type="Proteomes" id="UP000321569"/>
    </source>
</evidence>